<reference evidence="1 2" key="1">
    <citation type="submission" date="2020-08" db="EMBL/GenBank/DDBJ databases">
        <title>Genomic Encyclopedia of Type Strains, Phase IV (KMG-V): Genome sequencing to study the core and pangenomes of soil and plant-associated prokaryotes.</title>
        <authorList>
            <person name="Whitman W."/>
        </authorList>
    </citation>
    <scope>NUCLEOTIDE SEQUENCE [LARGE SCALE GENOMIC DNA]</scope>
    <source>
        <strain evidence="1 2">SEMIA 4074</strain>
    </source>
</reference>
<keyword evidence="2" id="KW-1185">Reference proteome</keyword>
<protein>
    <submittedName>
        <fullName evidence="1">Uncharacterized protein</fullName>
    </submittedName>
</protein>
<evidence type="ECO:0000313" key="1">
    <source>
        <dbReference type="EMBL" id="MBB4195819.1"/>
    </source>
</evidence>
<dbReference type="EMBL" id="JACIFV010000039">
    <property type="protein sequence ID" value="MBB4195819.1"/>
    <property type="molecule type" value="Genomic_DNA"/>
</dbReference>
<dbReference type="AlphaFoldDB" id="A0A7W6QE32"/>
<gene>
    <name evidence="1" type="ORF">GGD53_006020</name>
</gene>
<name>A0A7W6QE32_9HYPH</name>
<evidence type="ECO:0000313" key="2">
    <source>
        <dbReference type="Proteomes" id="UP000524492"/>
    </source>
</evidence>
<proteinExistence type="predicted"/>
<accession>A0A7W6QE32</accession>
<organism evidence="1 2">
    <name type="scientific">Rhizobium aethiopicum</name>
    <dbReference type="NCBI Taxonomy" id="1138170"/>
    <lineage>
        <taxon>Bacteria</taxon>
        <taxon>Pseudomonadati</taxon>
        <taxon>Pseudomonadota</taxon>
        <taxon>Alphaproteobacteria</taxon>
        <taxon>Hyphomicrobiales</taxon>
        <taxon>Rhizobiaceae</taxon>
        <taxon>Rhizobium/Agrobacterium group</taxon>
        <taxon>Rhizobium</taxon>
    </lineage>
</organism>
<sequence>MPEALGSPLPAAPASTVARSSLTVASTAIAAASLAPVSEIVTFASLSVPLPSRIA</sequence>
<dbReference type="Proteomes" id="UP000524492">
    <property type="component" value="Unassembled WGS sequence"/>
</dbReference>
<comment type="caution">
    <text evidence="1">The sequence shown here is derived from an EMBL/GenBank/DDBJ whole genome shotgun (WGS) entry which is preliminary data.</text>
</comment>